<evidence type="ECO:0000313" key="9">
    <source>
        <dbReference type="EMBL" id="NBG87202.1"/>
    </source>
</evidence>
<dbReference type="Pfam" id="PF08352">
    <property type="entry name" value="oligo_HPY"/>
    <property type="match status" value="1"/>
</dbReference>
<evidence type="ECO:0000256" key="7">
    <source>
        <dbReference type="ARBA" id="ARBA00023136"/>
    </source>
</evidence>
<comment type="subcellular location">
    <subcellularLocation>
        <location evidence="1">Cell membrane</location>
        <topology evidence="1">Peripheral membrane protein</topology>
    </subcellularLocation>
</comment>
<comment type="similarity">
    <text evidence="2">Belongs to the ABC transporter superfamily.</text>
</comment>
<dbReference type="InterPro" id="IPR013563">
    <property type="entry name" value="Oligopep_ABC_C"/>
</dbReference>
<dbReference type="NCBIfam" id="TIGR01727">
    <property type="entry name" value="oligo_HPY"/>
    <property type="match status" value="1"/>
</dbReference>
<reference evidence="9 10" key="1">
    <citation type="submission" date="2019-04" db="EMBL/GenBank/DDBJ databases">
        <title>Isachenkonia alkalipeptolytica gen. nov. sp. nov. a new anaerobic, alkiliphilic organothrophic bacterium capable to reduce synthesized ferrihydrite isolated from a soda lake.</title>
        <authorList>
            <person name="Toshchakov S.V."/>
            <person name="Zavarzina D.G."/>
            <person name="Zhilina T.N."/>
            <person name="Kostrikina N.A."/>
            <person name="Kublanov I.V."/>
        </authorList>
    </citation>
    <scope>NUCLEOTIDE SEQUENCE [LARGE SCALE GENOMIC DNA]</scope>
    <source>
        <strain evidence="9 10">Z-1701</strain>
    </source>
</reference>
<dbReference type="GO" id="GO:0005886">
    <property type="term" value="C:plasma membrane"/>
    <property type="evidence" value="ECO:0007669"/>
    <property type="project" value="UniProtKB-SubCell"/>
</dbReference>
<dbReference type="GO" id="GO:0015833">
    <property type="term" value="P:peptide transport"/>
    <property type="evidence" value="ECO:0007669"/>
    <property type="project" value="InterPro"/>
</dbReference>
<keyword evidence="7" id="KW-0472">Membrane</keyword>
<dbReference type="PANTHER" id="PTHR43297:SF2">
    <property type="entry name" value="DIPEPTIDE TRANSPORT ATP-BINDING PROTEIN DPPD"/>
    <property type="match status" value="1"/>
</dbReference>
<comment type="caution">
    <text evidence="9">The sequence shown here is derived from an EMBL/GenBank/DDBJ whole genome shotgun (WGS) entry which is preliminary data.</text>
</comment>
<keyword evidence="4" id="KW-1003">Cell membrane</keyword>
<keyword evidence="3" id="KW-0813">Transport</keyword>
<accession>A0AA43XII3</accession>
<evidence type="ECO:0000259" key="8">
    <source>
        <dbReference type="PROSITE" id="PS50893"/>
    </source>
</evidence>
<sequence>MEPLLQVENLQINFHTYAGTIQAVRGLDLSLYPKDVLVVVGESGCGKTVMSKSILRLLPKKITKIPDTSKILFEGSDLLRLKEKDLRKVRGRDISMIFQDPMTYLNPTMTIGEQIAESLMIHEKLSKKQAMEKSIDILELVRIPNPKERIRQFPHEFSGGMRQRVVIAIALACSPKVLIADEPTTALDVTIQADIMDLLLDLREKLNMSIILITHDLGLAAEIATKIHVMYAGKVVEKATAKDLFNRPAHPYTRALLQSVPDVAGLSKSRLYSLKGQPPDLLNPPKGCGFMNRCALAMNVCAKHEPPLYSLSKDHSYRCWLGHPLGENNNSEERRDFNV</sequence>
<keyword evidence="6 9" id="KW-0067">ATP-binding</keyword>
<evidence type="ECO:0000256" key="4">
    <source>
        <dbReference type="ARBA" id="ARBA00022475"/>
    </source>
</evidence>
<proteinExistence type="inferred from homology"/>
<dbReference type="PANTHER" id="PTHR43297">
    <property type="entry name" value="OLIGOPEPTIDE TRANSPORT ATP-BINDING PROTEIN APPD"/>
    <property type="match status" value="1"/>
</dbReference>
<dbReference type="PROSITE" id="PS00211">
    <property type="entry name" value="ABC_TRANSPORTER_1"/>
    <property type="match status" value="1"/>
</dbReference>
<dbReference type="CDD" id="cd03257">
    <property type="entry name" value="ABC_NikE_OppD_transporters"/>
    <property type="match status" value="1"/>
</dbReference>
<dbReference type="EMBL" id="SUMG01000001">
    <property type="protein sequence ID" value="NBG87202.1"/>
    <property type="molecule type" value="Genomic_DNA"/>
</dbReference>
<dbReference type="InterPro" id="IPR017871">
    <property type="entry name" value="ABC_transporter-like_CS"/>
</dbReference>
<dbReference type="FunFam" id="3.40.50.300:FF:000016">
    <property type="entry name" value="Oligopeptide ABC transporter ATP-binding component"/>
    <property type="match status" value="1"/>
</dbReference>
<dbReference type="AlphaFoldDB" id="A0AA43XII3"/>
<dbReference type="GO" id="GO:0005524">
    <property type="term" value="F:ATP binding"/>
    <property type="evidence" value="ECO:0007669"/>
    <property type="project" value="UniProtKB-KW"/>
</dbReference>
<evidence type="ECO:0000256" key="3">
    <source>
        <dbReference type="ARBA" id="ARBA00022448"/>
    </source>
</evidence>
<organism evidence="9 10">
    <name type="scientific">Isachenkonia alkalipeptolytica</name>
    <dbReference type="NCBI Taxonomy" id="2565777"/>
    <lineage>
        <taxon>Bacteria</taxon>
        <taxon>Bacillati</taxon>
        <taxon>Bacillota</taxon>
        <taxon>Clostridia</taxon>
        <taxon>Eubacteriales</taxon>
        <taxon>Clostridiaceae</taxon>
        <taxon>Isachenkonia</taxon>
    </lineage>
</organism>
<dbReference type="GO" id="GO:0016887">
    <property type="term" value="F:ATP hydrolysis activity"/>
    <property type="evidence" value="ECO:0007669"/>
    <property type="project" value="InterPro"/>
</dbReference>
<dbReference type="InterPro" id="IPR050388">
    <property type="entry name" value="ABC_Ni/Peptide_Import"/>
</dbReference>
<keyword evidence="5" id="KW-0547">Nucleotide-binding</keyword>
<dbReference type="Gene3D" id="3.40.50.300">
    <property type="entry name" value="P-loop containing nucleotide triphosphate hydrolases"/>
    <property type="match status" value="1"/>
</dbReference>
<evidence type="ECO:0000256" key="5">
    <source>
        <dbReference type="ARBA" id="ARBA00022741"/>
    </source>
</evidence>
<dbReference type="InterPro" id="IPR003593">
    <property type="entry name" value="AAA+_ATPase"/>
</dbReference>
<dbReference type="PROSITE" id="PS50893">
    <property type="entry name" value="ABC_TRANSPORTER_2"/>
    <property type="match status" value="1"/>
</dbReference>
<dbReference type="Pfam" id="PF00005">
    <property type="entry name" value="ABC_tran"/>
    <property type="match status" value="1"/>
</dbReference>
<dbReference type="RefSeq" id="WP_160718493.1">
    <property type="nucleotide sequence ID" value="NZ_SUMG01000001.1"/>
</dbReference>
<protein>
    <submittedName>
        <fullName evidence="9">ABC transporter ATP-binding protein</fullName>
    </submittedName>
</protein>
<dbReference type="Proteomes" id="UP000449710">
    <property type="component" value="Unassembled WGS sequence"/>
</dbReference>
<dbReference type="InterPro" id="IPR027417">
    <property type="entry name" value="P-loop_NTPase"/>
</dbReference>
<dbReference type="SUPFAM" id="SSF52540">
    <property type="entry name" value="P-loop containing nucleoside triphosphate hydrolases"/>
    <property type="match status" value="1"/>
</dbReference>
<name>A0AA43XII3_9CLOT</name>
<feature type="domain" description="ABC transporter" evidence="8">
    <location>
        <begin position="5"/>
        <end position="257"/>
    </location>
</feature>
<dbReference type="InterPro" id="IPR003439">
    <property type="entry name" value="ABC_transporter-like_ATP-bd"/>
</dbReference>
<evidence type="ECO:0000256" key="2">
    <source>
        <dbReference type="ARBA" id="ARBA00005417"/>
    </source>
</evidence>
<evidence type="ECO:0000256" key="1">
    <source>
        <dbReference type="ARBA" id="ARBA00004202"/>
    </source>
</evidence>
<evidence type="ECO:0000313" key="10">
    <source>
        <dbReference type="Proteomes" id="UP000449710"/>
    </source>
</evidence>
<gene>
    <name evidence="9" type="ORF">ISALK_01680</name>
</gene>
<keyword evidence="10" id="KW-1185">Reference proteome</keyword>
<dbReference type="SMART" id="SM00382">
    <property type="entry name" value="AAA"/>
    <property type="match status" value="1"/>
</dbReference>
<evidence type="ECO:0000256" key="6">
    <source>
        <dbReference type="ARBA" id="ARBA00022840"/>
    </source>
</evidence>